<dbReference type="InterPro" id="IPR005702">
    <property type="entry name" value="Wzc-like_C"/>
</dbReference>
<evidence type="ECO:0000313" key="11">
    <source>
        <dbReference type="Proteomes" id="UP001596150"/>
    </source>
</evidence>
<evidence type="ECO:0000256" key="1">
    <source>
        <dbReference type="ARBA" id="ARBA00004651"/>
    </source>
</evidence>
<comment type="subcellular location">
    <subcellularLocation>
        <location evidence="1">Cell membrane</location>
        <topology evidence="1">Multi-pass membrane protein</topology>
    </subcellularLocation>
</comment>
<dbReference type="Pfam" id="PF02706">
    <property type="entry name" value="Wzz"/>
    <property type="match status" value="1"/>
</dbReference>
<evidence type="ECO:0000256" key="3">
    <source>
        <dbReference type="ARBA" id="ARBA00022692"/>
    </source>
</evidence>
<evidence type="ECO:0000256" key="8">
    <source>
        <dbReference type="SAM" id="Phobius"/>
    </source>
</evidence>
<accession>A0ABW0PRR7</accession>
<evidence type="ECO:0000256" key="4">
    <source>
        <dbReference type="ARBA" id="ARBA00022741"/>
    </source>
</evidence>
<dbReference type="EMBL" id="JBHSML010000002">
    <property type="protein sequence ID" value="MFC5515309.1"/>
    <property type="molecule type" value="Genomic_DNA"/>
</dbReference>
<evidence type="ECO:0000313" key="10">
    <source>
        <dbReference type="EMBL" id="MFC5515309.1"/>
    </source>
</evidence>
<keyword evidence="5" id="KW-0067">ATP-binding</keyword>
<keyword evidence="11" id="KW-1185">Reference proteome</keyword>
<dbReference type="InterPro" id="IPR050445">
    <property type="entry name" value="Bact_polysacc_biosynth/exp"/>
</dbReference>
<proteinExistence type="predicted"/>
<sequence length="754" mass="81997">MDSAIKFDRNSTVGTVPEGLSPARPLHVIGLRETLGLLRRHKYFIIAFVLLCLMLLVVALASMRNSYTATSALVLERNDTPMLEAVSELQGEVRDRSAMETEMDIITSRVFAGRVVDAMNLVEHPWFNTYLAAADDAAKPAGVISSLFDAVAAMFGVDTSPPPAKMPPLSVQRDRAITVLLSRMSVTRSGESLAVSVHVSSADPELSAAIANTVANAYVDWSRSLKKEAMTDAVSFLRDRAAQVAARIAQNEREITEFSRVNELASDARDDILRQRIDGMNTQLTAARVELAGVRARRDQGRIVLVGNADLDGTTLTSPLLVSLRDNKATLMRERAQYASNLGVNHPQVLKADAELGSVDAMITREIRHIVDEMSGEEAITSDRVQQLEAQISELRGTLRQRSLAEIRLRELERDLLADQKLHDIVVGRLGSLDPYAEVAKPSARVVSVAAVPTEPSFPQRSRIFAGGVVGATVLSILLAIMIEAIDMRIRSGQRIFQIAGIPNLASIPKVARHWFRQRTPFLAHLLEGPRSLYTEALRALYLACRIRLPVAKPTILFASPLPKDGSADVALGFAYSAAHDGLRTVLIDFDPPGAEVSGIPAGASGHDLGDVLAGSCKLAGAVRPIAEVPGLDVIAAFEAPYGGHADLRIRSEDMRRVIEELRVSYDMIVIHCAPVLILEDANWLLPFVDAVLLVVRFGHTTEQELTNAVSRLQINHAPLIGTVLNGVEAHAQPGQESLGAMNHPRQARDYLEV</sequence>
<name>A0ABW0PRR7_9HYPH</name>
<protein>
    <submittedName>
        <fullName evidence="10">GumC family protein</fullName>
    </submittedName>
</protein>
<feature type="transmembrane region" description="Helical" evidence="8">
    <location>
        <begin position="43"/>
        <end position="63"/>
    </location>
</feature>
<evidence type="ECO:0000256" key="6">
    <source>
        <dbReference type="ARBA" id="ARBA00022989"/>
    </source>
</evidence>
<dbReference type="PANTHER" id="PTHR32309:SF13">
    <property type="entry name" value="FERRIC ENTEROBACTIN TRANSPORT PROTEIN FEPE"/>
    <property type="match status" value="1"/>
</dbReference>
<evidence type="ECO:0000259" key="9">
    <source>
        <dbReference type="Pfam" id="PF02706"/>
    </source>
</evidence>
<dbReference type="InterPro" id="IPR003856">
    <property type="entry name" value="LPS_length_determ_N"/>
</dbReference>
<keyword evidence="3 8" id="KW-0812">Transmembrane</keyword>
<feature type="transmembrane region" description="Helical" evidence="8">
    <location>
        <begin position="464"/>
        <end position="486"/>
    </location>
</feature>
<dbReference type="InterPro" id="IPR027417">
    <property type="entry name" value="P-loop_NTPase"/>
</dbReference>
<gene>
    <name evidence="10" type="ORF">ACFPP9_05960</name>
</gene>
<keyword evidence="4" id="KW-0547">Nucleotide-binding</keyword>
<evidence type="ECO:0000256" key="7">
    <source>
        <dbReference type="ARBA" id="ARBA00023136"/>
    </source>
</evidence>
<feature type="domain" description="Polysaccharide chain length determinant N-terminal" evidence="9">
    <location>
        <begin position="29"/>
        <end position="118"/>
    </location>
</feature>
<dbReference type="Gene3D" id="3.40.50.300">
    <property type="entry name" value="P-loop containing nucleotide triphosphate hydrolases"/>
    <property type="match status" value="1"/>
</dbReference>
<comment type="caution">
    <text evidence="10">The sequence shown here is derived from an EMBL/GenBank/DDBJ whole genome shotgun (WGS) entry which is preliminary data.</text>
</comment>
<dbReference type="PANTHER" id="PTHR32309">
    <property type="entry name" value="TYROSINE-PROTEIN KINASE"/>
    <property type="match status" value="1"/>
</dbReference>
<organism evidence="10 11">
    <name type="scientific">Kaistia terrae</name>
    <dbReference type="NCBI Taxonomy" id="537017"/>
    <lineage>
        <taxon>Bacteria</taxon>
        <taxon>Pseudomonadati</taxon>
        <taxon>Pseudomonadota</taxon>
        <taxon>Alphaproteobacteria</taxon>
        <taxon>Hyphomicrobiales</taxon>
        <taxon>Kaistiaceae</taxon>
        <taxon>Kaistia</taxon>
    </lineage>
</organism>
<dbReference type="Proteomes" id="UP001596150">
    <property type="component" value="Unassembled WGS sequence"/>
</dbReference>
<evidence type="ECO:0000256" key="5">
    <source>
        <dbReference type="ARBA" id="ARBA00022840"/>
    </source>
</evidence>
<reference evidence="11" key="1">
    <citation type="journal article" date="2019" name="Int. J. Syst. Evol. Microbiol.">
        <title>The Global Catalogue of Microorganisms (GCM) 10K type strain sequencing project: providing services to taxonomists for standard genome sequencing and annotation.</title>
        <authorList>
            <consortium name="The Broad Institute Genomics Platform"/>
            <consortium name="The Broad Institute Genome Sequencing Center for Infectious Disease"/>
            <person name="Wu L."/>
            <person name="Ma J."/>
        </authorList>
    </citation>
    <scope>NUCLEOTIDE SEQUENCE [LARGE SCALE GENOMIC DNA]</scope>
    <source>
        <strain evidence="11">KACC 12633</strain>
    </source>
</reference>
<keyword evidence="2" id="KW-1003">Cell membrane</keyword>
<evidence type="ECO:0000256" key="2">
    <source>
        <dbReference type="ARBA" id="ARBA00022475"/>
    </source>
</evidence>
<keyword evidence="7 8" id="KW-0472">Membrane</keyword>
<dbReference type="SUPFAM" id="SSF52540">
    <property type="entry name" value="P-loop containing nucleoside triphosphate hydrolases"/>
    <property type="match status" value="1"/>
</dbReference>
<keyword evidence="6 8" id="KW-1133">Transmembrane helix</keyword>
<dbReference type="CDD" id="cd05387">
    <property type="entry name" value="BY-kinase"/>
    <property type="match status" value="1"/>
</dbReference>
<dbReference type="RefSeq" id="WP_266343302.1">
    <property type="nucleotide sequence ID" value="NZ_JAPKNH010000002.1"/>
</dbReference>